<keyword evidence="1" id="KW-1133">Transmembrane helix</keyword>
<sequence length="78" mass="9057">MGLFRLLFWIAIIAAAVWLWRRINRPRPAHRDSPAADKPMVRCAQCGVHLPREHALNRGERWYCSQAHLEQGPTDGER</sequence>
<keyword evidence="1" id="KW-0812">Transmembrane</keyword>
<reference evidence="2 3" key="1">
    <citation type="submission" date="2016-10" db="EMBL/GenBank/DDBJ databases">
        <authorList>
            <person name="de Groot N.N."/>
        </authorList>
    </citation>
    <scope>NUCLEOTIDE SEQUENCE [LARGE SCALE GENOMIC DNA]</scope>
    <source>
        <strain evidence="2 3">JCM 21544</strain>
    </source>
</reference>
<dbReference type="RefSeq" id="WP_084339789.1">
    <property type="nucleotide sequence ID" value="NZ_CBKZNZ010000138.1"/>
</dbReference>
<keyword evidence="1" id="KW-0472">Membrane</keyword>
<dbReference type="EMBL" id="FNFD01000047">
    <property type="protein sequence ID" value="SDM07107.1"/>
    <property type="molecule type" value="Genomic_DNA"/>
</dbReference>
<name>A0A1G9Q9G4_9PSED</name>
<dbReference type="NCBIfam" id="NF041023">
    <property type="entry name" value="PP0621_fam"/>
    <property type="match status" value="1"/>
</dbReference>
<gene>
    <name evidence="2" type="ORF">SAMN05216186_1473</name>
</gene>
<dbReference type="InterPro" id="IPR049708">
    <property type="entry name" value="PP0621-like"/>
</dbReference>
<evidence type="ECO:0000313" key="2">
    <source>
        <dbReference type="EMBL" id="SDM07107.1"/>
    </source>
</evidence>
<dbReference type="Proteomes" id="UP000198706">
    <property type="component" value="Unassembled WGS sequence"/>
</dbReference>
<organism evidence="2 3">
    <name type="scientific">Pseudomonas indica</name>
    <dbReference type="NCBI Taxonomy" id="137658"/>
    <lineage>
        <taxon>Bacteria</taxon>
        <taxon>Pseudomonadati</taxon>
        <taxon>Pseudomonadota</taxon>
        <taxon>Gammaproteobacteria</taxon>
        <taxon>Pseudomonadales</taxon>
        <taxon>Pseudomonadaceae</taxon>
        <taxon>Pseudomonas</taxon>
    </lineage>
</organism>
<keyword evidence="3" id="KW-1185">Reference proteome</keyword>
<evidence type="ECO:0000313" key="3">
    <source>
        <dbReference type="Proteomes" id="UP000198706"/>
    </source>
</evidence>
<protein>
    <recommendedName>
        <fullName evidence="4">MYND finger</fullName>
    </recommendedName>
</protein>
<evidence type="ECO:0000256" key="1">
    <source>
        <dbReference type="SAM" id="Phobius"/>
    </source>
</evidence>
<feature type="transmembrane region" description="Helical" evidence="1">
    <location>
        <begin position="6"/>
        <end position="23"/>
    </location>
</feature>
<dbReference type="AlphaFoldDB" id="A0A1G9Q9G4"/>
<dbReference type="STRING" id="137658.SAMN05216186_1473"/>
<dbReference type="OrthoDB" id="9814432at2"/>
<evidence type="ECO:0008006" key="4">
    <source>
        <dbReference type="Google" id="ProtNLM"/>
    </source>
</evidence>
<accession>A0A1G9Q9G4</accession>
<proteinExistence type="predicted"/>